<organism evidence="2 3">
    <name type="scientific">Desulfurispira natronophila</name>
    <dbReference type="NCBI Taxonomy" id="682562"/>
    <lineage>
        <taxon>Bacteria</taxon>
        <taxon>Pseudomonadati</taxon>
        <taxon>Chrysiogenota</taxon>
        <taxon>Chrysiogenia</taxon>
        <taxon>Chrysiogenales</taxon>
        <taxon>Chrysiogenaceae</taxon>
        <taxon>Desulfurispira</taxon>
    </lineage>
</organism>
<feature type="compositionally biased region" description="Polar residues" evidence="1">
    <location>
        <begin position="498"/>
        <end position="510"/>
    </location>
</feature>
<dbReference type="InterPro" id="IPR035965">
    <property type="entry name" value="PAS-like_dom_sf"/>
</dbReference>
<reference evidence="2 3" key="1">
    <citation type="submission" date="2020-08" db="EMBL/GenBank/DDBJ databases">
        <title>Genomic Encyclopedia of Type Strains, Phase IV (KMG-IV): sequencing the most valuable type-strain genomes for metagenomic binning, comparative biology and taxonomic classification.</title>
        <authorList>
            <person name="Goeker M."/>
        </authorList>
    </citation>
    <scope>NUCLEOTIDE SEQUENCE [LARGE SCALE GENOMIC DNA]</scope>
    <source>
        <strain evidence="2 3">DSM 22071</strain>
    </source>
</reference>
<dbReference type="SUPFAM" id="SSF55785">
    <property type="entry name" value="PYP-like sensor domain (PAS domain)"/>
    <property type="match status" value="1"/>
</dbReference>
<dbReference type="RefSeq" id="WP_183729106.1">
    <property type="nucleotide sequence ID" value="NZ_JACHID010000002.1"/>
</dbReference>
<proteinExistence type="predicted"/>
<sequence length="542" mass="61833">MKYTVSSIDVKFLDFFARSLLQSQCFYQMIVGIASQESFTILLRGAADEVKVYQQAIPYRDNPVSKVIAAVRDDGKMAVESAMQEDKPFELLCFPLPQFHEKAFVLFDSKGFSDCFSDDTRDYLHAKTQSVANLRSQLTGIFESHQSQISRLRKEAATLYFNSQENESSSSVSSERLEEAETLLETVKQSRKKLYTLFDNISVGLCSVDPSRHIVNANSYFSDRIAHKPIRDLVGQGIDPYIGIKEDMTAISEVFESGEVRSLVLDDIPSAGKEKVFSVELFPIYESESIIEVGLLFKDITELMKTQKTFRDFQKFTQKKFRNFDALQKEYNLLSEKYKGLYNRYVTTTRELQEMSKKYKLLGAKYDQSVALLEKGSQGSLMKERVEEQKKRRELVLLLSRQKDMVENLLFERTDVARSFGEGYQRYLHQVSVFINQVENMAGKSNLNSPQVESLLEKTSSLREQLERYTQLIAPVFEVISDLRRRIEAFSRDLDQLVENTNQSAPTAKTPSEHEPISRPLGPTQAAPGEGSPDGIQLFVLS</sequence>
<evidence type="ECO:0000256" key="1">
    <source>
        <dbReference type="SAM" id="MobiDB-lite"/>
    </source>
</evidence>
<protein>
    <submittedName>
        <fullName evidence="2">PAS domain-containing protein</fullName>
    </submittedName>
</protein>
<accession>A0A7W7Y2X8</accession>
<dbReference type="AlphaFoldDB" id="A0A7W7Y2X8"/>
<dbReference type="Gene3D" id="3.30.450.20">
    <property type="entry name" value="PAS domain"/>
    <property type="match status" value="1"/>
</dbReference>
<name>A0A7W7Y2X8_9BACT</name>
<dbReference type="EMBL" id="JACHID010000002">
    <property type="protein sequence ID" value="MBB5021082.1"/>
    <property type="molecule type" value="Genomic_DNA"/>
</dbReference>
<comment type="caution">
    <text evidence="2">The sequence shown here is derived from an EMBL/GenBank/DDBJ whole genome shotgun (WGS) entry which is preliminary data.</text>
</comment>
<evidence type="ECO:0000313" key="3">
    <source>
        <dbReference type="Proteomes" id="UP000528322"/>
    </source>
</evidence>
<keyword evidence="3" id="KW-1185">Reference proteome</keyword>
<gene>
    <name evidence="2" type="ORF">HNR37_000388</name>
</gene>
<evidence type="ECO:0000313" key="2">
    <source>
        <dbReference type="EMBL" id="MBB5021082.1"/>
    </source>
</evidence>
<dbReference type="Proteomes" id="UP000528322">
    <property type="component" value="Unassembled WGS sequence"/>
</dbReference>
<feature type="region of interest" description="Disordered" evidence="1">
    <location>
        <begin position="498"/>
        <end position="535"/>
    </location>
</feature>